<feature type="domain" description="Glycosyltransferase subfamily 4-like N-terminal" evidence="1">
    <location>
        <begin position="19"/>
        <end position="188"/>
    </location>
</feature>
<dbReference type="Gene3D" id="3.40.50.2000">
    <property type="entry name" value="Glycogen Phosphorylase B"/>
    <property type="match status" value="2"/>
</dbReference>
<sequence length="389" mass="42506">MRIAYVCADPGVPVFGCKGCSIHVQEVIRALLKQGHQVELFTTRLGGEPPQDLAKVTVHQLPKLPKGDRAQRETAALSINLDLRLALENSSEFDLFYERYSLWSFTAMEYANAAKIPGILEVNAPLIEEHAQHRGLVNHEAAYEVAQRVFGAATALVAVSQGVADYLASYPVAQGRIHVIPNGVNPDRFPVNLNPSLPTPNDVFTVGFVGTMKPWHGLETLIEAFNILYGADNTTRLLIVGDGPTKDEVLQNLATRRLTQAVHLTGAVTAAQIPGLLASMDVAVAPYVHQSHFYFSPLKVYEYMAAGLPIVATDIGQISRLLQNRVNGLLCAPGDVLQLAALLYQLRLQPELRSRLGQAARKTVLENHTWDVVVQQTLRLVSSSVVEVS</sequence>
<dbReference type="InterPro" id="IPR028098">
    <property type="entry name" value="Glyco_trans_4-like_N"/>
</dbReference>
<evidence type="ECO:0000313" key="3">
    <source>
        <dbReference type="Proteomes" id="UP000651156"/>
    </source>
</evidence>
<proteinExistence type="predicted"/>
<name>A0ABR9UPR8_9CHRO</name>
<dbReference type="RefSeq" id="WP_193931468.1">
    <property type="nucleotide sequence ID" value="NZ_CAWPMZ010000032.1"/>
</dbReference>
<accession>A0ABR9UPR8</accession>
<dbReference type="Pfam" id="PF13692">
    <property type="entry name" value="Glyco_trans_1_4"/>
    <property type="match status" value="1"/>
</dbReference>
<gene>
    <name evidence="2" type="ORF">IQ230_07865</name>
</gene>
<protein>
    <submittedName>
        <fullName evidence="2">Glycosyltransferase family 4 protein</fullName>
    </submittedName>
</protein>
<keyword evidence="3" id="KW-1185">Reference proteome</keyword>
<dbReference type="EMBL" id="JADEWN010000014">
    <property type="protein sequence ID" value="MBE9190276.1"/>
    <property type="molecule type" value="Genomic_DNA"/>
</dbReference>
<dbReference type="InterPro" id="IPR050194">
    <property type="entry name" value="Glycosyltransferase_grp1"/>
</dbReference>
<dbReference type="CDD" id="cd03801">
    <property type="entry name" value="GT4_PimA-like"/>
    <property type="match status" value="1"/>
</dbReference>
<evidence type="ECO:0000313" key="2">
    <source>
        <dbReference type="EMBL" id="MBE9190276.1"/>
    </source>
</evidence>
<dbReference type="SUPFAM" id="SSF53756">
    <property type="entry name" value="UDP-Glycosyltransferase/glycogen phosphorylase"/>
    <property type="match status" value="1"/>
</dbReference>
<organism evidence="2 3">
    <name type="scientific">Gloeocapsopsis crepidinum LEGE 06123</name>
    <dbReference type="NCBI Taxonomy" id="588587"/>
    <lineage>
        <taxon>Bacteria</taxon>
        <taxon>Bacillati</taxon>
        <taxon>Cyanobacteriota</taxon>
        <taxon>Cyanophyceae</taxon>
        <taxon>Oscillatoriophycideae</taxon>
        <taxon>Chroococcales</taxon>
        <taxon>Chroococcaceae</taxon>
        <taxon>Gloeocapsopsis</taxon>
    </lineage>
</organism>
<dbReference type="PANTHER" id="PTHR45947:SF3">
    <property type="entry name" value="SULFOQUINOVOSYL TRANSFERASE SQD2"/>
    <property type="match status" value="1"/>
</dbReference>
<comment type="caution">
    <text evidence="2">The sequence shown here is derived from an EMBL/GenBank/DDBJ whole genome shotgun (WGS) entry which is preliminary data.</text>
</comment>
<dbReference type="Proteomes" id="UP000651156">
    <property type="component" value="Unassembled WGS sequence"/>
</dbReference>
<reference evidence="2 3" key="1">
    <citation type="submission" date="2020-10" db="EMBL/GenBank/DDBJ databases">
        <authorList>
            <person name="Castelo-Branco R."/>
            <person name="Eusebio N."/>
            <person name="Adriana R."/>
            <person name="Vieira A."/>
            <person name="Brugerolle De Fraissinette N."/>
            <person name="Rezende De Castro R."/>
            <person name="Schneider M.P."/>
            <person name="Vasconcelos V."/>
            <person name="Leao P.N."/>
        </authorList>
    </citation>
    <scope>NUCLEOTIDE SEQUENCE [LARGE SCALE GENOMIC DNA]</scope>
    <source>
        <strain evidence="2 3">LEGE 06123</strain>
    </source>
</reference>
<dbReference type="PANTHER" id="PTHR45947">
    <property type="entry name" value="SULFOQUINOVOSYL TRANSFERASE SQD2"/>
    <property type="match status" value="1"/>
</dbReference>
<dbReference type="Pfam" id="PF13439">
    <property type="entry name" value="Glyco_transf_4"/>
    <property type="match status" value="1"/>
</dbReference>
<evidence type="ECO:0000259" key="1">
    <source>
        <dbReference type="Pfam" id="PF13439"/>
    </source>
</evidence>